<dbReference type="SUPFAM" id="SSF51735">
    <property type="entry name" value="NAD(P)-binding Rossmann-fold domains"/>
    <property type="match status" value="1"/>
</dbReference>
<feature type="domain" description="UDP-glucose/GDP-mannose dehydrogenase C-terminal" evidence="7">
    <location>
        <begin position="321"/>
        <end position="426"/>
    </location>
</feature>
<proteinExistence type="inferred from homology"/>
<dbReference type="InterPro" id="IPR017476">
    <property type="entry name" value="UDP-Glc/GDP-Man"/>
</dbReference>
<dbReference type="InterPro" id="IPR014026">
    <property type="entry name" value="UDP-Glc/GDP-Man_DH_dimer"/>
</dbReference>
<comment type="caution">
    <text evidence="8">The sequence shown here is derived from an EMBL/GenBank/DDBJ whole genome shotgun (WGS) entry which is preliminary data.</text>
</comment>
<evidence type="ECO:0000313" key="8">
    <source>
        <dbReference type="EMBL" id="MPL68066.1"/>
    </source>
</evidence>
<evidence type="ECO:0000256" key="1">
    <source>
        <dbReference type="ARBA" id="ARBA00004701"/>
    </source>
</evidence>
<sequence>MKIAIVGTGYVGLVTGACLAEGRNSVWCVDKDEQKVHKLQSGILPIYEPGLEELVIKNGKAGRLYFTTDLQKSLEKAEIVFITVGTPPRPDGAADLAQVYDVARQIGQLIDHDIIVVDKSTVPVGTAEIVQRMIQHELDARGQNYLHFDVVSNPEFLKEGDAIKDFIHPDRVVIGADNAKAADMMRQLYQPFAGKQHPIIVIDVKSAEVTKYAANAMLASRISFINEIARLCDKAGADIVSVRYGIGTDSRIGMQFLSAGAGYGGSCFPKDVKELIQTGKRYGVEMEMAQVVDNVNQRQKCYLAEMIGRHFGKNIVRKKIAVWGLAFKPQTDDVREAPAAETIKALVQMGAVVAAYDPVANDQAREFLADCAEQVEYADNMMTALDDADALVLFTEWREFCQPDFSELKRRMRQHIIFDGRNQYEPKQMTELGFKYYCIGRGYYV</sequence>
<dbReference type="GO" id="GO:0003979">
    <property type="term" value="F:UDP-glucose 6-dehydrogenase activity"/>
    <property type="evidence" value="ECO:0007669"/>
    <property type="project" value="UniProtKB-EC"/>
</dbReference>
<dbReference type="InterPro" id="IPR001732">
    <property type="entry name" value="UDP-Glc/GDP-Man_DH_N"/>
</dbReference>
<dbReference type="AlphaFoldDB" id="A0A644TM73"/>
<dbReference type="InterPro" id="IPR008927">
    <property type="entry name" value="6-PGluconate_DH-like_C_sf"/>
</dbReference>
<dbReference type="EMBL" id="VSSQ01000040">
    <property type="protein sequence ID" value="MPL68066.1"/>
    <property type="molecule type" value="Genomic_DNA"/>
</dbReference>
<dbReference type="Pfam" id="PF00984">
    <property type="entry name" value="UDPG_MGDP_dh"/>
    <property type="match status" value="1"/>
</dbReference>
<comment type="catalytic activity">
    <reaction evidence="6">
        <text>UDP-alpha-D-glucose + 2 NAD(+) + H2O = UDP-alpha-D-glucuronate + 2 NADH + 3 H(+)</text>
        <dbReference type="Rhea" id="RHEA:23596"/>
        <dbReference type="ChEBI" id="CHEBI:15377"/>
        <dbReference type="ChEBI" id="CHEBI:15378"/>
        <dbReference type="ChEBI" id="CHEBI:57540"/>
        <dbReference type="ChEBI" id="CHEBI:57945"/>
        <dbReference type="ChEBI" id="CHEBI:58052"/>
        <dbReference type="ChEBI" id="CHEBI:58885"/>
        <dbReference type="EC" id="1.1.1.22"/>
    </reaction>
</comment>
<dbReference type="SUPFAM" id="SSF52413">
    <property type="entry name" value="UDP-glucose/GDP-mannose dehydrogenase C-terminal domain"/>
    <property type="match status" value="1"/>
</dbReference>
<dbReference type="InterPro" id="IPR014027">
    <property type="entry name" value="UDP-Glc/GDP-Man_DH_C"/>
</dbReference>
<dbReference type="PROSITE" id="PS51257">
    <property type="entry name" value="PROKAR_LIPOPROTEIN"/>
    <property type="match status" value="1"/>
</dbReference>
<gene>
    <name evidence="8" type="primary">tuaD_3</name>
    <name evidence="8" type="ORF">SDC9_13779</name>
</gene>
<organism evidence="8">
    <name type="scientific">bioreactor metagenome</name>
    <dbReference type="NCBI Taxonomy" id="1076179"/>
    <lineage>
        <taxon>unclassified sequences</taxon>
        <taxon>metagenomes</taxon>
        <taxon>ecological metagenomes</taxon>
    </lineage>
</organism>
<dbReference type="InterPro" id="IPR036220">
    <property type="entry name" value="UDP-Glc/GDP-Man_DH_C_sf"/>
</dbReference>
<dbReference type="Gene3D" id="1.20.5.100">
    <property type="entry name" value="Cytochrome c1, transmembrane anchor, C-terminal"/>
    <property type="match status" value="1"/>
</dbReference>
<evidence type="ECO:0000256" key="6">
    <source>
        <dbReference type="ARBA" id="ARBA00047473"/>
    </source>
</evidence>
<comment type="similarity">
    <text evidence="2">Belongs to the UDP-glucose/GDP-mannose dehydrogenase family.</text>
</comment>
<dbReference type="PANTHER" id="PTHR43750">
    <property type="entry name" value="UDP-GLUCOSE 6-DEHYDROGENASE TUAD"/>
    <property type="match status" value="1"/>
</dbReference>
<accession>A0A644TM73</accession>
<dbReference type="Pfam" id="PF03721">
    <property type="entry name" value="UDPG_MGDP_dh_N"/>
    <property type="match status" value="1"/>
</dbReference>
<dbReference type="GO" id="GO:0051287">
    <property type="term" value="F:NAD binding"/>
    <property type="evidence" value="ECO:0007669"/>
    <property type="project" value="InterPro"/>
</dbReference>
<comment type="pathway">
    <text evidence="1">Nucleotide-sugar biosynthesis; UDP-alpha-D-glucuronate biosynthesis; UDP-alpha-D-glucuronate from UDP-alpha-D-glucose: step 1/1.</text>
</comment>
<evidence type="ECO:0000259" key="7">
    <source>
        <dbReference type="SMART" id="SM00984"/>
    </source>
</evidence>
<dbReference type="EC" id="1.1.1.22" evidence="3"/>
<dbReference type="GO" id="GO:0000271">
    <property type="term" value="P:polysaccharide biosynthetic process"/>
    <property type="evidence" value="ECO:0007669"/>
    <property type="project" value="InterPro"/>
</dbReference>
<evidence type="ECO:0000256" key="4">
    <source>
        <dbReference type="ARBA" id="ARBA00023002"/>
    </source>
</evidence>
<name>A0A644TM73_9ZZZZ</name>
<dbReference type="UniPathway" id="UPA00038">
    <property type="reaction ID" value="UER00491"/>
</dbReference>
<dbReference type="NCBIfam" id="TIGR03026">
    <property type="entry name" value="NDP-sugDHase"/>
    <property type="match status" value="1"/>
</dbReference>
<dbReference type="InterPro" id="IPR028357">
    <property type="entry name" value="UDPglc_DH_bac"/>
</dbReference>
<reference evidence="8" key="1">
    <citation type="submission" date="2019-08" db="EMBL/GenBank/DDBJ databases">
        <authorList>
            <person name="Kucharzyk K."/>
            <person name="Murdoch R.W."/>
            <person name="Higgins S."/>
            <person name="Loffler F."/>
        </authorList>
    </citation>
    <scope>NUCLEOTIDE SEQUENCE</scope>
</reference>
<dbReference type="Gene3D" id="3.40.50.720">
    <property type="entry name" value="NAD(P)-binding Rossmann-like Domain"/>
    <property type="match status" value="2"/>
</dbReference>
<dbReference type="Pfam" id="PF03720">
    <property type="entry name" value="UDPG_MGDP_dh_C"/>
    <property type="match status" value="1"/>
</dbReference>
<keyword evidence="5" id="KW-0520">NAD</keyword>
<protein>
    <recommendedName>
        <fullName evidence="3">UDP-glucose 6-dehydrogenase</fullName>
        <ecNumber evidence="3">1.1.1.22</ecNumber>
    </recommendedName>
</protein>
<dbReference type="SUPFAM" id="SSF48179">
    <property type="entry name" value="6-phosphogluconate dehydrogenase C-terminal domain-like"/>
    <property type="match status" value="1"/>
</dbReference>
<dbReference type="PIRSF" id="PIRSF000124">
    <property type="entry name" value="UDPglc_GDPman_dh"/>
    <property type="match status" value="1"/>
</dbReference>
<evidence type="ECO:0000256" key="3">
    <source>
        <dbReference type="ARBA" id="ARBA00012954"/>
    </source>
</evidence>
<dbReference type="PANTHER" id="PTHR43750:SF3">
    <property type="entry name" value="UDP-GLUCOSE 6-DEHYDROGENASE TUAD"/>
    <property type="match status" value="1"/>
</dbReference>
<dbReference type="InterPro" id="IPR036291">
    <property type="entry name" value="NAD(P)-bd_dom_sf"/>
</dbReference>
<dbReference type="SMART" id="SM00984">
    <property type="entry name" value="UDPG_MGDP_dh_C"/>
    <property type="match status" value="1"/>
</dbReference>
<evidence type="ECO:0000256" key="2">
    <source>
        <dbReference type="ARBA" id="ARBA00006601"/>
    </source>
</evidence>
<dbReference type="GO" id="GO:0006065">
    <property type="term" value="P:UDP-glucuronate biosynthetic process"/>
    <property type="evidence" value="ECO:0007669"/>
    <property type="project" value="UniProtKB-UniPathway"/>
</dbReference>
<evidence type="ECO:0000256" key="5">
    <source>
        <dbReference type="ARBA" id="ARBA00023027"/>
    </source>
</evidence>
<keyword evidence="4 8" id="KW-0560">Oxidoreductase</keyword>
<dbReference type="PIRSF" id="PIRSF500134">
    <property type="entry name" value="UDPglc_DH_bac"/>
    <property type="match status" value="1"/>
</dbReference>